<dbReference type="OrthoDB" id="107723at2157"/>
<keyword evidence="1" id="KW-1133">Transmembrane helix</keyword>
<feature type="transmembrane region" description="Helical" evidence="1">
    <location>
        <begin position="200"/>
        <end position="218"/>
    </location>
</feature>
<evidence type="ECO:0000313" key="2">
    <source>
        <dbReference type="EMBL" id="TQD27610.1"/>
    </source>
</evidence>
<reference evidence="2 3" key="1">
    <citation type="submission" date="2019-06" db="EMBL/GenBank/DDBJ databases">
        <title>Draft genome sequence of Methanolobus vulcani B1d.</title>
        <authorList>
            <person name="Creighbaum A.J."/>
            <person name="Ticak T."/>
            <person name="Hariraju D."/>
            <person name="Arivett B.A."/>
            <person name="Ferguson D.J.Jr."/>
        </authorList>
    </citation>
    <scope>NUCLEOTIDE SEQUENCE [LARGE SCALE GENOMIC DNA]</scope>
    <source>
        <strain evidence="2 3">B1d</strain>
    </source>
</reference>
<comment type="caution">
    <text evidence="2">The sequence shown here is derived from an EMBL/GenBank/DDBJ whole genome shotgun (WGS) entry which is preliminary data.</text>
</comment>
<feature type="transmembrane region" description="Helical" evidence="1">
    <location>
        <begin position="130"/>
        <end position="153"/>
    </location>
</feature>
<sequence length="224" mass="24207">MSYVYAAVIGILIGISIFGLKTGVGCGFSTVKKKDVLILASGYFLISVILGSLVEMVDQSYLEKISNLGMTLHVFIALLLIAAGVYTQKKWNCGHDVSKKTFLVISVPCPVCLTALFVSCMILASTLEVSGWKVGILVGLVFFISVISSTFVFRKMKRTPEDLGTAMMFLGLFYLLGAMIVPAYIKAKKLSMVMDCGGDFDIVPLLVLSIFIIGGYALNSIRGQ</sequence>
<gene>
    <name evidence="2" type="ORF">FKV42_02810</name>
</gene>
<feature type="transmembrane region" description="Helical" evidence="1">
    <location>
        <begin position="165"/>
        <end position="185"/>
    </location>
</feature>
<organism evidence="2 3">
    <name type="scientific">Methanolobus vulcani</name>
    <dbReference type="NCBI Taxonomy" id="38026"/>
    <lineage>
        <taxon>Archaea</taxon>
        <taxon>Methanobacteriati</taxon>
        <taxon>Methanobacteriota</taxon>
        <taxon>Stenosarchaea group</taxon>
        <taxon>Methanomicrobia</taxon>
        <taxon>Methanosarcinales</taxon>
        <taxon>Methanosarcinaceae</taxon>
        <taxon>Methanolobus</taxon>
    </lineage>
</organism>
<dbReference type="EMBL" id="VIAQ01000008">
    <property type="protein sequence ID" value="TQD27610.1"/>
    <property type="molecule type" value="Genomic_DNA"/>
</dbReference>
<feature type="transmembrane region" description="Helical" evidence="1">
    <location>
        <begin position="6"/>
        <end position="24"/>
    </location>
</feature>
<feature type="transmembrane region" description="Helical" evidence="1">
    <location>
        <begin position="66"/>
        <end position="86"/>
    </location>
</feature>
<feature type="transmembrane region" description="Helical" evidence="1">
    <location>
        <begin position="102"/>
        <end position="124"/>
    </location>
</feature>
<keyword evidence="1" id="KW-0812">Transmembrane</keyword>
<keyword evidence="1" id="KW-0472">Membrane</keyword>
<keyword evidence="3" id="KW-1185">Reference proteome</keyword>
<dbReference type="AlphaFoldDB" id="A0A7Z8P598"/>
<dbReference type="Proteomes" id="UP000319335">
    <property type="component" value="Unassembled WGS sequence"/>
</dbReference>
<protein>
    <submittedName>
        <fullName evidence="2">Membrane transporter</fullName>
    </submittedName>
</protein>
<dbReference type="Pfam" id="PF09930">
    <property type="entry name" value="DUF2162"/>
    <property type="match status" value="1"/>
</dbReference>
<name>A0A7Z8P598_9EURY</name>
<dbReference type="InterPro" id="IPR017199">
    <property type="entry name" value="UCP037409_transporter"/>
</dbReference>
<dbReference type="RefSeq" id="WP_154808738.1">
    <property type="nucleotide sequence ID" value="NZ_VIAQ01000008.1"/>
</dbReference>
<dbReference type="PIRSF" id="PIRSF037409">
    <property type="entry name" value="UCP037409_transporter"/>
    <property type="match status" value="1"/>
</dbReference>
<proteinExistence type="predicted"/>
<feature type="transmembrane region" description="Helical" evidence="1">
    <location>
        <begin position="36"/>
        <end position="54"/>
    </location>
</feature>
<accession>A0A7Z8P598</accession>
<evidence type="ECO:0000256" key="1">
    <source>
        <dbReference type="SAM" id="Phobius"/>
    </source>
</evidence>
<evidence type="ECO:0000313" key="3">
    <source>
        <dbReference type="Proteomes" id="UP000319335"/>
    </source>
</evidence>